<protein>
    <recommendedName>
        <fullName evidence="4">DUF624 domain-containing protein</fullName>
    </recommendedName>
</protein>
<evidence type="ECO:0000256" key="1">
    <source>
        <dbReference type="SAM" id="Phobius"/>
    </source>
</evidence>
<keyword evidence="1" id="KW-0472">Membrane</keyword>
<dbReference type="Pfam" id="PF04854">
    <property type="entry name" value="DUF624"/>
    <property type="match status" value="1"/>
</dbReference>
<keyword evidence="1" id="KW-0812">Transmembrane</keyword>
<accession>A0ABN8KST8</accession>
<feature type="transmembrane region" description="Helical" evidence="1">
    <location>
        <begin position="181"/>
        <end position="199"/>
    </location>
</feature>
<organism evidence="2 3">
    <name type="scientific">Neobacillus rhizosphaerae</name>
    <dbReference type="NCBI Taxonomy" id="2880965"/>
    <lineage>
        <taxon>Bacteria</taxon>
        <taxon>Bacillati</taxon>
        <taxon>Bacillota</taxon>
        <taxon>Bacilli</taxon>
        <taxon>Bacillales</taxon>
        <taxon>Bacillaceae</taxon>
        <taxon>Neobacillus</taxon>
    </lineage>
</organism>
<evidence type="ECO:0000313" key="3">
    <source>
        <dbReference type="Proteomes" id="UP000838308"/>
    </source>
</evidence>
<feature type="transmembrane region" description="Helical" evidence="1">
    <location>
        <begin position="112"/>
        <end position="135"/>
    </location>
</feature>
<feature type="transmembrane region" description="Helical" evidence="1">
    <location>
        <begin position="81"/>
        <end position="100"/>
    </location>
</feature>
<comment type="caution">
    <text evidence="2">The sequence shown here is derived from an EMBL/GenBank/DDBJ whole genome shotgun (WGS) entry which is preliminary data.</text>
</comment>
<proteinExistence type="predicted"/>
<dbReference type="RefSeq" id="WP_248735892.1">
    <property type="nucleotide sequence ID" value="NZ_CALBWS010000018.1"/>
</dbReference>
<keyword evidence="1" id="KW-1133">Transmembrane helix</keyword>
<evidence type="ECO:0000313" key="2">
    <source>
        <dbReference type="EMBL" id="CAH2715612.1"/>
    </source>
</evidence>
<evidence type="ECO:0008006" key="4">
    <source>
        <dbReference type="Google" id="ProtNLM"/>
    </source>
</evidence>
<dbReference type="InterPro" id="IPR006938">
    <property type="entry name" value="DUF624"/>
</dbReference>
<feature type="transmembrane region" description="Helical" evidence="1">
    <location>
        <begin position="32"/>
        <end position="55"/>
    </location>
</feature>
<gene>
    <name evidence="2" type="ORF">BACCIP111895_02796</name>
</gene>
<reference evidence="2" key="1">
    <citation type="submission" date="2022-04" db="EMBL/GenBank/DDBJ databases">
        <authorList>
            <person name="Criscuolo A."/>
        </authorList>
    </citation>
    <scope>NUCLEOTIDE SEQUENCE</scope>
    <source>
        <strain evidence="2">CIP111895</strain>
    </source>
</reference>
<name>A0ABN8KST8_9BACI</name>
<sequence>MNGGKIMKGLFSFDGPLYKFCVLVYETFMLNLLWFIGSLPIVTIGVSTSALYYVYGKKVRENSYNIYSDFIKGYKENFKQALPIGAVITIILSFSIYNIFKLNKMGSAYLWLQGFQLFIIFQILLISVFIFPLIARINMKLIDILKNSLILAYKHIVISATSVALLIALILFTIYKPSFGLFFVSFYALVSTYFIEKVLKRYIKIQT</sequence>
<dbReference type="EMBL" id="CALBWS010000018">
    <property type="protein sequence ID" value="CAH2715612.1"/>
    <property type="molecule type" value="Genomic_DNA"/>
</dbReference>
<keyword evidence="3" id="KW-1185">Reference proteome</keyword>
<feature type="transmembrane region" description="Helical" evidence="1">
    <location>
        <begin position="156"/>
        <end position="175"/>
    </location>
</feature>
<dbReference type="Proteomes" id="UP000838308">
    <property type="component" value="Unassembled WGS sequence"/>
</dbReference>